<name>L8JYE7_9BACT</name>
<evidence type="ECO:0000313" key="2">
    <source>
        <dbReference type="Proteomes" id="UP000011135"/>
    </source>
</evidence>
<organism evidence="1 2">
    <name type="scientific">Fulvivirga imtechensis AK7</name>
    <dbReference type="NCBI Taxonomy" id="1237149"/>
    <lineage>
        <taxon>Bacteria</taxon>
        <taxon>Pseudomonadati</taxon>
        <taxon>Bacteroidota</taxon>
        <taxon>Cytophagia</taxon>
        <taxon>Cytophagales</taxon>
        <taxon>Fulvivirgaceae</taxon>
        <taxon>Fulvivirga</taxon>
    </lineage>
</organism>
<evidence type="ECO:0000313" key="1">
    <source>
        <dbReference type="EMBL" id="ELR73790.1"/>
    </source>
</evidence>
<proteinExistence type="predicted"/>
<gene>
    <name evidence="1" type="ORF">C900_01400</name>
</gene>
<sequence>MSTWHHPGRNAVKIRDLPTIDSVGNFSFRPIGRFQDDVVV</sequence>
<protein>
    <submittedName>
        <fullName evidence="1">Uncharacterized protein</fullName>
    </submittedName>
</protein>
<dbReference type="STRING" id="1237149.C900_01400"/>
<dbReference type="EMBL" id="AMZN01000002">
    <property type="protein sequence ID" value="ELR73790.1"/>
    <property type="molecule type" value="Genomic_DNA"/>
</dbReference>
<comment type="caution">
    <text evidence="1">The sequence shown here is derived from an EMBL/GenBank/DDBJ whole genome shotgun (WGS) entry which is preliminary data.</text>
</comment>
<accession>L8JYE7</accession>
<keyword evidence="2" id="KW-1185">Reference proteome</keyword>
<reference evidence="1 2" key="1">
    <citation type="submission" date="2012-12" db="EMBL/GenBank/DDBJ databases">
        <title>Genome assembly of Fulvivirga imtechensis AK7.</title>
        <authorList>
            <person name="Nupur N."/>
            <person name="Khatri I."/>
            <person name="Kumar R."/>
            <person name="Subramanian S."/>
            <person name="Pinnaka A."/>
        </authorList>
    </citation>
    <scope>NUCLEOTIDE SEQUENCE [LARGE SCALE GENOMIC DNA]</scope>
    <source>
        <strain evidence="1 2">AK7</strain>
    </source>
</reference>
<dbReference type="AlphaFoldDB" id="L8JYE7"/>
<dbReference type="Proteomes" id="UP000011135">
    <property type="component" value="Unassembled WGS sequence"/>
</dbReference>